<dbReference type="GO" id="GO:0045010">
    <property type="term" value="P:actin nucleation"/>
    <property type="evidence" value="ECO:0007669"/>
    <property type="project" value="InterPro"/>
</dbReference>
<dbReference type="Pfam" id="PF02181">
    <property type="entry name" value="FH2"/>
    <property type="match status" value="1"/>
</dbReference>
<feature type="region of interest" description="Disordered" evidence="2">
    <location>
        <begin position="1369"/>
        <end position="1400"/>
    </location>
</feature>
<dbReference type="PANTHER" id="PTHR45725:SF1">
    <property type="entry name" value="DISHEVELLED ASSOCIATED ACTIVATOR OF MORPHOGENESIS, ISOFORM D"/>
    <property type="match status" value="1"/>
</dbReference>
<dbReference type="GO" id="GO:0003779">
    <property type="term" value="F:actin binding"/>
    <property type="evidence" value="ECO:0007669"/>
    <property type="project" value="InterPro"/>
</dbReference>
<dbReference type="Gene3D" id="1.20.58.2220">
    <property type="entry name" value="Formin, FH2 domain"/>
    <property type="match status" value="1"/>
</dbReference>
<evidence type="ECO:0000313" key="5">
    <source>
        <dbReference type="EMBL" id="KAF0726696.1"/>
    </source>
</evidence>
<dbReference type="Gene3D" id="1.25.10.10">
    <property type="entry name" value="Leucine-rich Repeat Variant"/>
    <property type="match status" value="1"/>
</dbReference>
<dbReference type="InterPro" id="IPR015425">
    <property type="entry name" value="FH2_Formin"/>
</dbReference>
<feature type="compositionally biased region" description="Polar residues" evidence="2">
    <location>
        <begin position="41"/>
        <end position="52"/>
    </location>
</feature>
<dbReference type="SMART" id="SM00498">
    <property type="entry name" value="FH2"/>
    <property type="match status" value="1"/>
</dbReference>
<evidence type="ECO:0000313" key="6">
    <source>
        <dbReference type="Proteomes" id="UP000481153"/>
    </source>
</evidence>
<feature type="domain" description="FH2" evidence="4">
    <location>
        <begin position="942"/>
        <end position="1343"/>
    </location>
</feature>
<dbReference type="InterPro" id="IPR011989">
    <property type="entry name" value="ARM-like"/>
</dbReference>
<dbReference type="Pfam" id="PF06367">
    <property type="entry name" value="Drf_FH3"/>
    <property type="match status" value="1"/>
</dbReference>
<feature type="region of interest" description="Disordered" evidence="2">
    <location>
        <begin position="771"/>
        <end position="798"/>
    </location>
</feature>
<keyword evidence="1" id="KW-0175">Coiled coil</keyword>
<dbReference type="InterPro" id="IPR014768">
    <property type="entry name" value="GBD/FH3_dom"/>
</dbReference>
<feature type="coiled-coil region" evidence="1">
    <location>
        <begin position="1319"/>
        <end position="1346"/>
    </location>
</feature>
<dbReference type="InterPro" id="IPR001265">
    <property type="entry name" value="Formin_Cappuccino_subfam"/>
</dbReference>
<feature type="compositionally biased region" description="Basic and acidic residues" evidence="2">
    <location>
        <begin position="9"/>
        <end position="22"/>
    </location>
</feature>
<keyword evidence="6" id="KW-1185">Reference proteome</keyword>
<dbReference type="GO" id="GO:0005884">
    <property type="term" value="C:actin filament"/>
    <property type="evidence" value="ECO:0007669"/>
    <property type="project" value="InterPro"/>
</dbReference>
<feature type="compositionally biased region" description="Polar residues" evidence="2">
    <location>
        <begin position="1389"/>
        <end position="1400"/>
    </location>
</feature>
<dbReference type="PANTHER" id="PTHR45725">
    <property type="entry name" value="FORMIN HOMOLOGY 2 FAMILY MEMBER"/>
    <property type="match status" value="1"/>
</dbReference>
<feature type="compositionally biased region" description="Polar residues" evidence="2">
    <location>
        <begin position="718"/>
        <end position="727"/>
    </location>
</feature>
<dbReference type="EMBL" id="VJMJ01000210">
    <property type="protein sequence ID" value="KAF0726696.1"/>
    <property type="molecule type" value="Genomic_DNA"/>
</dbReference>
<dbReference type="InterPro" id="IPR010472">
    <property type="entry name" value="FH3_dom"/>
</dbReference>
<gene>
    <name evidence="5" type="ORF">Ae201684_015095</name>
</gene>
<dbReference type="InterPro" id="IPR016024">
    <property type="entry name" value="ARM-type_fold"/>
</dbReference>
<dbReference type="PRINTS" id="PR00828">
    <property type="entry name" value="FORMIN"/>
</dbReference>
<feature type="compositionally biased region" description="Polar residues" evidence="2">
    <location>
        <begin position="998"/>
        <end position="1007"/>
    </location>
</feature>
<dbReference type="SUPFAM" id="SSF48371">
    <property type="entry name" value="ARM repeat"/>
    <property type="match status" value="1"/>
</dbReference>
<organism evidence="5 6">
    <name type="scientific">Aphanomyces euteiches</name>
    <dbReference type="NCBI Taxonomy" id="100861"/>
    <lineage>
        <taxon>Eukaryota</taxon>
        <taxon>Sar</taxon>
        <taxon>Stramenopiles</taxon>
        <taxon>Oomycota</taxon>
        <taxon>Saprolegniomycetes</taxon>
        <taxon>Saprolegniales</taxon>
        <taxon>Verrucalvaceae</taxon>
        <taxon>Aphanomyces</taxon>
    </lineage>
</organism>
<dbReference type="SUPFAM" id="SSF101447">
    <property type="entry name" value="Formin homology 2 domain (FH2 domain)"/>
    <property type="match status" value="1"/>
</dbReference>
<evidence type="ECO:0000259" key="4">
    <source>
        <dbReference type="PROSITE" id="PS51444"/>
    </source>
</evidence>
<dbReference type="GO" id="GO:0071203">
    <property type="term" value="C:WASH complex"/>
    <property type="evidence" value="ECO:0007669"/>
    <property type="project" value="InterPro"/>
</dbReference>
<dbReference type="SMART" id="SM01139">
    <property type="entry name" value="Drf_FH3"/>
    <property type="match status" value="1"/>
</dbReference>
<feature type="region of interest" description="Disordered" evidence="2">
    <location>
        <begin position="992"/>
        <end position="1016"/>
    </location>
</feature>
<dbReference type="InterPro" id="IPR019309">
    <property type="entry name" value="WASHC3"/>
</dbReference>
<dbReference type="SMART" id="SM01140">
    <property type="entry name" value="Drf_GBD"/>
    <property type="match status" value="1"/>
</dbReference>
<dbReference type="VEuPathDB" id="FungiDB:AeMF1_012017"/>
<reference evidence="5 6" key="1">
    <citation type="submission" date="2019-07" db="EMBL/GenBank/DDBJ databases">
        <title>Genomics analysis of Aphanomyces spp. identifies a new class of oomycete effector associated with host adaptation.</title>
        <authorList>
            <person name="Gaulin E."/>
        </authorList>
    </citation>
    <scope>NUCLEOTIDE SEQUENCE [LARGE SCALE GENOMIC DNA]</scope>
    <source>
        <strain evidence="5 6">ATCC 201684</strain>
    </source>
</reference>
<evidence type="ECO:0000259" key="3">
    <source>
        <dbReference type="PROSITE" id="PS51232"/>
    </source>
</evidence>
<dbReference type="GO" id="GO:0031267">
    <property type="term" value="F:small GTPase binding"/>
    <property type="evidence" value="ECO:0007669"/>
    <property type="project" value="InterPro"/>
</dbReference>
<dbReference type="GO" id="GO:0008017">
    <property type="term" value="F:microtubule binding"/>
    <property type="evidence" value="ECO:0007669"/>
    <property type="project" value="InterPro"/>
</dbReference>
<accession>A0A6G0WHN5</accession>
<feature type="compositionally biased region" description="Polar residues" evidence="2">
    <location>
        <begin position="603"/>
        <end position="622"/>
    </location>
</feature>
<dbReference type="Pfam" id="PF10152">
    <property type="entry name" value="CCDC53"/>
    <property type="match status" value="5"/>
</dbReference>
<dbReference type="InterPro" id="IPR010473">
    <property type="entry name" value="GTPase-bd"/>
</dbReference>
<dbReference type="InterPro" id="IPR051425">
    <property type="entry name" value="Formin_Homology"/>
</dbReference>
<dbReference type="PROSITE" id="PS51444">
    <property type="entry name" value="FH2"/>
    <property type="match status" value="1"/>
</dbReference>
<feature type="region of interest" description="Disordered" evidence="2">
    <location>
        <begin position="883"/>
        <end position="949"/>
    </location>
</feature>
<feature type="region of interest" description="Disordered" evidence="2">
    <location>
        <begin position="601"/>
        <end position="629"/>
    </location>
</feature>
<dbReference type="InterPro" id="IPR042201">
    <property type="entry name" value="FH2_Formin_sf"/>
</dbReference>
<name>A0A6G0WHN5_9STRA</name>
<proteinExistence type="predicted"/>
<evidence type="ECO:0000256" key="1">
    <source>
        <dbReference type="SAM" id="Coils"/>
    </source>
</evidence>
<sequence length="1400" mass="155218">MNPFRRWSKRDSPRNRPRRESLSLESPPSTHEILEREPSMVSPTPLTRPTEPSQIDALFRETIDKMALPKAAADRMWTLPLNQKWQIVQDWSKKSELERQHESEDRHPFYWVQKLQAVCLDATTSLSEEEARELHVLMRGGSKEWLHKFHRQGGVTVLCEYMAALAFRALETATADPGSDQSKAILLQCLQCYKTIMNNPFGMELLLGSTDHHVDILARCLDFSTYAHYDVTITVLEMLSVFCWHSERGQHAVLEAMAAYRRLHKERARYWSIVQCLRSTESVELQAACLTFINTIVSAGSRLEDRVTVRNDFLALDLLVVCHAIQAKLEAPSSLAFLPTMALSSSAKAFLKQLQVFEGLMRSDMEDAIVSDVDLTNLDAVFAKLTQWTARHGFADRFLHVLLALMGIPGEATMGSKMWELAEEAILQITSLQTFKDLEAAPRHLSYEWVRELQESVETFQHQVNRIATLESTIAALEAQAKRCHANVKTRESQIKELKDTLEFIRLEQLKHQSIICESTQTNVETAAGSVQTDPLHGCVAVETQTDQVVIEPHPPPQQESQEKPHPAEKYLKLMKMGMPREQVEMKMQRDGLDPKLLDEASSAASRSTQNAGGDASSATTPKQEENDPRVAKYLKLLKMGMPKEQVEMKMKAEGIDPALLEPKAPAAAPVPAPEGEIEVVDPRLVKFMKLLKMGMPREQVMLKMQAEGLDPALLDAPSSSSQQSVPEATATSSTATPPQDPRLEKYLKLVKMGMPKEQVALKMKAEGLDPAMLSESSPAVPEASKAETSKAESPPVDPRAEKYIKLLKMGMPKEQILLKMKADGVDASLLDTSSQPSTTSIAGIAGSSAMDAYAKYVKLLKMGMLLEQVELKVKADGLDPSRLSQAPASGQPAVDSKAPEISGDTQKVSTGGGSSASKTPERTDASSNKAPPTPPVFKLPPKKSTPPNVKLRSLYWTQLPDAAMEGSVWLQMDESKLGLDLAILEKEYVQDTKKPSTEGQTQQQSPLSPPESAKAKPKVVHLVDGKRQQNCSIALSRFRMTPKDIRQAIVLLDEKILTLERIQSLAAMVPTGDEMELVKTYEGDVALLGETEKFFLAISDVPRLAERLKAMESSCMFSQRYDDVKTKLKLLDQAYLDLKNSDKLISVLEVILAVGNYLNGGTPRGGAYGFKLDILPKLVQVKSTASGTHPTLLHCIADFVMTRVPFASDFYDSLNSLNNVATISFTLLQSDFGVIEASLDQIAKEMPHQDSGFSLKMGGFLTTAQTDCTSLRDNLATFESKFHRLTLSFGVDTTKPSDTDAVQGFFTLWNDFCKAYKRAAHENQLAKEKATKQEKAKQVDTAKRDLFQQFTDCLEGDASDIVANYKSRHRTGGDMLKREASHRRKLSKTTSSLSDGPAT</sequence>
<dbReference type="Proteomes" id="UP000481153">
    <property type="component" value="Unassembled WGS sequence"/>
</dbReference>
<evidence type="ECO:0000256" key="2">
    <source>
        <dbReference type="SAM" id="MobiDB-lite"/>
    </source>
</evidence>
<feature type="region of interest" description="Disordered" evidence="2">
    <location>
        <begin position="1"/>
        <end position="52"/>
    </location>
</feature>
<evidence type="ECO:0008006" key="7">
    <source>
        <dbReference type="Google" id="ProtNLM"/>
    </source>
</evidence>
<comment type="caution">
    <text evidence="5">The sequence shown here is derived from an EMBL/GenBank/DDBJ whole genome shotgun (WGS) entry which is preliminary data.</text>
</comment>
<protein>
    <recommendedName>
        <fullName evidence="7">FH2 domain-containing protein</fullName>
    </recommendedName>
</protein>
<feature type="domain" description="GBD/FH3" evidence="3">
    <location>
        <begin position="47"/>
        <end position="437"/>
    </location>
</feature>
<feature type="region of interest" description="Disordered" evidence="2">
    <location>
        <begin position="713"/>
        <end position="743"/>
    </location>
</feature>
<feature type="coiled-coil region" evidence="1">
    <location>
        <begin position="460"/>
        <end position="508"/>
    </location>
</feature>
<dbReference type="Pfam" id="PF06371">
    <property type="entry name" value="Drf_GBD"/>
    <property type="match status" value="1"/>
</dbReference>
<dbReference type="PROSITE" id="PS51232">
    <property type="entry name" value="GBD_FH3"/>
    <property type="match status" value="1"/>
</dbReference>